<dbReference type="GO" id="GO:0005525">
    <property type="term" value="F:GTP binding"/>
    <property type="evidence" value="ECO:0007669"/>
    <property type="project" value="UniProtKB-KW"/>
</dbReference>
<evidence type="ECO:0000256" key="9">
    <source>
        <dbReference type="ARBA" id="ARBA00022787"/>
    </source>
</evidence>
<proteinExistence type="inferred from homology"/>
<protein>
    <recommendedName>
        <fullName evidence="4">Mitochondrial Rho GTPase 1</fullName>
    </recommendedName>
    <alternativeName>
        <fullName evidence="16">GTPase EF-hand protein of mitochondria 1</fullName>
    </alternativeName>
</protein>
<feature type="domain" description="Miro" evidence="18">
    <location>
        <begin position="2"/>
        <end position="170"/>
    </location>
</feature>
<dbReference type="InterPro" id="IPR002048">
    <property type="entry name" value="EF_hand_dom"/>
</dbReference>
<dbReference type="PANTHER" id="PTHR46819:SF1">
    <property type="entry name" value="EF-HAND CALCIUM-BINDING DOMAIN-CONTAINING PROTEIN 7"/>
    <property type="match status" value="1"/>
</dbReference>
<dbReference type="AlphaFoldDB" id="A0AAD5SEC2"/>
<evidence type="ECO:0000259" key="17">
    <source>
        <dbReference type="PROSITE" id="PS50222"/>
    </source>
</evidence>
<reference evidence="19" key="1">
    <citation type="submission" date="2020-05" db="EMBL/GenBank/DDBJ databases">
        <title>Phylogenomic resolution of chytrid fungi.</title>
        <authorList>
            <person name="Stajich J.E."/>
            <person name="Amses K."/>
            <person name="Simmons R."/>
            <person name="Seto K."/>
            <person name="Myers J."/>
            <person name="Bonds A."/>
            <person name="Quandt C.A."/>
            <person name="Barry K."/>
            <person name="Liu P."/>
            <person name="Grigoriev I."/>
            <person name="Longcore J.E."/>
            <person name="James T.Y."/>
        </authorList>
    </citation>
    <scope>NUCLEOTIDE SEQUENCE</scope>
    <source>
        <strain evidence="19">JEL0318</strain>
    </source>
</reference>
<dbReference type="FunFam" id="1.10.238.10:FF:000011">
    <property type="entry name" value="Mitochondrial Rho GTPase"/>
    <property type="match status" value="1"/>
</dbReference>
<gene>
    <name evidence="19" type="primary">GEM1</name>
    <name evidence="19" type="ORF">HK097_006626</name>
</gene>
<dbReference type="SUPFAM" id="SSF52540">
    <property type="entry name" value="P-loop containing nucleoside triphosphate hydrolases"/>
    <property type="match status" value="2"/>
</dbReference>
<evidence type="ECO:0000256" key="6">
    <source>
        <dbReference type="ARBA" id="ARBA00022723"/>
    </source>
</evidence>
<dbReference type="GO" id="GO:0003924">
    <property type="term" value="F:GTPase activity"/>
    <property type="evidence" value="ECO:0007669"/>
    <property type="project" value="InterPro"/>
</dbReference>
<evidence type="ECO:0000256" key="7">
    <source>
        <dbReference type="ARBA" id="ARBA00022737"/>
    </source>
</evidence>
<dbReference type="SUPFAM" id="SSF47473">
    <property type="entry name" value="EF-hand"/>
    <property type="match status" value="1"/>
</dbReference>
<dbReference type="PROSITE" id="PS51423">
    <property type="entry name" value="MIRO"/>
    <property type="match status" value="2"/>
</dbReference>
<dbReference type="SMART" id="SM00054">
    <property type="entry name" value="EFh"/>
    <property type="match status" value="2"/>
</dbReference>
<dbReference type="SMART" id="SM00175">
    <property type="entry name" value="RAB"/>
    <property type="match status" value="1"/>
</dbReference>
<keyword evidence="8" id="KW-0547">Nucleotide-binding</keyword>
<evidence type="ECO:0000256" key="5">
    <source>
        <dbReference type="ARBA" id="ARBA00022692"/>
    </source>
</evidence>
<comment type="similarity">
    <text evidence="3">Belongs to the mitochondrial Rho GTPase family.</text>
</comment>
<dbReference type="Gene3D" id="1.10.238.10">
    <property type="entry name" value="EF-hand"/>
    <property type="match status" value="2"/>
</dbReference>
<organism evidence="19 20">
    <name type="scientific">Rhizophlyctis rosea</name>
    <dbReference type="NCBI Taxonomy" id="64517"/>
    <lineage>
        <taxon>Eukaryota</taxon>
        <taxon>Fungi</taxon>
        <taxon>Fungi incertae sedis</taxon>
        <taxon>Chytridiomycota</taxon>
        <taxon>Chytridiomycota incertae sedis</taxon>
        <taxon>Chytridiomycetes</taxon>
        <taxon>Rhizophlyctidales</taxon>
        <taxon>Rhizophlyctidaceae</taxon>
        <taxon>Rhizophlyctis</taxon>
    </lineage>
</organism>
<dbReference type="InterPro" id="IPR013566">
    <property type="entry name" value="EF_hand_assoc_1"/>
</dbReference>
<dbReference type="InterPro" id="IPR011992">
    <property type="entry name" value="EF-hand-dom_pair"/>
</dbReference>
<dbReference type="Pfam" id="PF08356">
    <property type="entry name" value="EF_assoc_2"/>
    <property type="match status" value="1"/>
</dbReference>
<keyword evidence="14" id="KW-0342">GTP-binding</keyword>
<comment type="function">
    <text evidence="1">Mitochondrial GTPase involved in mitochondrial trafficking. Probably involved in control of anterograde transport of mitochondria and their subcellular distribution.</text>
</comment>
<dbReference type="EMBL" id="JADGJD010000310">
    <property type="protein sequence ID" value="KAJ3052262.1"/>
    <property type="molecule type" value="Genomic_DNA"/>
</dbReference>
<evidence type="ECO:0000256" key="16">
    <source>
        <dbReference type="ARBA" id="ARBA00032646"/>
    </source>
</evidence>
<dbReference type="PROSITE" id="PS50222">
    <property type="entry name" value="EF_HAND_2"/>
    <property type="match status" value="2"/>
</dbReference>
<keyword evidence="15" id="KW-0472">Membrane</keyword>
<evidence type="ECO:0000256" key="4">
    <source>
        <dbReference type="ARBA" id="ARBA00019119"/>
    </source>
</evidence>
<sequence>MRQDVRILLVGDDNVGKSTLITSLIKETFIPNIQHVVPEVTIPPEWTREKVTTRISDSSARSENREQLDAEIRKADVICIVYAIDNAGSFARVPEFWLPYIRKLGRNVPIVLVGNKIDLRGKDITNESLEEQIMPIMNEFKEVETCVECSAKQPLNVSEVFYFAQKAVLHPTAPLYDSREHTLKPACIDALRRIFKLCDSDKDGVLNDEEINDFQGKCFGAPLQRQELESVKEVVRESESEGVIDEGITEAGFLFLHTLFIQRGRLETTWTVLRQFGYGDDLSLREDFLLPAIEVPPDCSVELSSDGYQFFIDLFQVFDQDKDGALKENELAELFSTAPGNPWVGSGFPETTITDGSSAVTLQGFLAQWSMTTLLDYRTTLAYLAYLGYNGDTTTALKVTKPRKVDRKKGKVQRNVFLCYVFGATGSGKTALMKGFVKKRFEETYLPTTKPFEVVNSVEIGGIEKYLVMQEFGPMYDSEILQNKRKLEACDVLCFLYDSGDVNSFAYVANLRNRFDIDHLPSVFVATKSDSDLVPQRYEKQPDMYCRDLGLAVPISVSIKENVTAELYQLFVGVAMDP</sequence>
<dbReference type="InterPro" id="IPR027417">
    <property type="entry name" value="P-loop_NTPase"/>
</dbReference>
<dbReference type="PRINTS" id="PR00449">
    <property type="entry name" value="RASTRNSFRMNG"/>
</dbReference>
<dbReference type="Pfam" id="PF00071">
    <property type="entry name" value="Ras"/>
    <property type="match status" value="1"/>
</dbReference>
<dbReference type="CDD" id="cd01893">
    <property type="entry name" value="Miro1"/>
    <property type="match status" value="1"/>
</dbReference>
<keyword evidence="20" id="KW-1185">Reference proteome</keyword>
<evidence type="ECO:0000256" key="10">
    <source>
        <dbReference type="ARBA" id="ARBA00022801"/>
    </source>
</evidence>
<dbReference type="PROSITE" id="PS51419">
    <property type="entry name" value="RAB"/>
    <property type="match status" value="1"/>
</dbReference>
<dbReference type="PIRSF" id="PIRSF037488">
    <property type="entry name" value="Mt_Rho_GTPase"/>
    <property type="match status" value="1"/>
</dbReference>
<evidence type="ECO:0000259" key="18">
    <source>
        <dbReference type="PROSITE" id="PS51423"/>
    </source>
</evidence>
<dbReference type="NCBIfam" id="TIGR00231">
    <property type="entry name" value="small_GTP"/>
    <property type="match status" value="1"/>
</dbReference>
<dbReference type="Pfam" id="PF08355">
    <property type="entry name" value="EF_assoc_1"/>
    <property type="match status" value="1"/>
</dbReference>
<evidence type="ECO:0000256" key="11">
    <source>
        <dbReference type="ARBA" id="ARBA00022837"/>
    </source>
</evidence>
<dbReference type="SMART" id="SM00174">
    <property type="entry name" value="RHO"/>
    <property type="match status" value="1"/>
</dbReference>
<dbReference type="PROSITE" id="PS51421">
    <property type="entry name" value="RAS"/>
    <property type="match status" value="1"/>
</dbReference>
<evidence type="ECO:0000256" key="2">
    <source>
        <dbReference type="ARBA" id="ARBA00004200"/>
    </source>
</evidence>
<dbReference type="InterPro" id="IPR001806">
    <property type="entry name" value="Small_GTPase"/>
</dbReference>
<feature type="domain" description="Miro" evidence="18">
    <location>
        <begin position="414"/>
        <end position="577"/>
    </location>
</feature>
<dbReference type="InterPro" id="IPR013567">
    <property type="entry name" value="EF_hand_assoc_2"/>
</dbReference>
<dbReference type="CDD" id="cd01892">
    <property type="entry name" value="Miro2"/>
    <property type="match status" value="1"/>
</dbReference>
<dbReference type="InterPro" id="IPR018247">
    <property type="entry name" value="EF_Hand_1_Ca_BS"/>
</dbReference>
<keyword evidence="9" id="KW-1000">Mitochondrion outer membrane</keyword>
<name>A0AAD5SEC2_9FUNG</name>
<keyword evidence="12" id="KW-1133">Transmembrane helix</keyword>
<feature type="domain" description="EF-hand" evidence="17">
    <location>
        <begin position="306"/>
        <end position="341"/>
    </location>
</feature>
<evidence type="ECO:0000256" key="12">
    <source>
        <dbReference type="ARBA" id="ARBA00022989"/>
    </source>
</evidence>
<evidence type="ECO:0000256" key="14">
    <source>
        <dbReference type="ARBA" id="ARBA00023134"/>
    </source>
</evidence>
<dbReference type="InterPro" id="IPR005225">
    <property type="entry name" value="Small_GTP-bd"/>
</dbReference>
<keyword evidence="10" id="KW-0378">Hydrolase</keyword>
<accession>A0AAD5SEC2</accession>
<dbReference type="GO" id="GO:0007005">
    <property type="term" value="P:mitochondrion organization"/>
    <property type="evidence" value="ECO:0007669"/>
    <property type="project" value="InterPro"/>
</dbReference>
<evidence type="ECO:0000256" key="13">
    <source>
        <dbReference type="ARBA" id="ARBA00023128"/>
    </source>
</evidence>
<dbReference type="InterPro" id="IPR020860">
    <property type="entry name" value="MIRO_dom"/>
</dbReference>
<dbReference type="GO" id="GO:0005741">
    <property type="term" value="C:mitochondrial outer membrane"/>
    <property type="evidence" value="ECO:0007669"/>
    <property type="project" value="UniProtKB-SubCell"/>
</dbReference>
<evidence type="ECO:0000256" key="3">
    <source>
        <dbReference type="ARBA" id="ARBA00007981"/>
    </source>
</evidence>
<dbReference type="InterPro" id="IPR021181">
    <property type="entry name" value="Miro"/>
</dbReference>
<keyword evidence="6" id="KW-0479">Metal-binding</keyword>
<evidence type="ECO:0000256" key="1">
    <source>
        <dbReference type="ARBA" id="ARBA00003481"/>
    </source>
</evidence>
<evidence type="ECO:0000256" key="8">
    <source>
        <dbReference type="ARBA" id="ARBA00022741"/>
    </source>
</evidence>
<dbReference type="FunFam" id="3.40.50.300:FF:000553">
    <property type="entry name" value="Mitochondrial Rho GTPase"/>
    <property type="match status" value="1"/>
</dbReference>
<dbReference type="Gene3D" id="3.40.50.300">
    <property type="entry name" value="P-loop containing nucleotide triphosphate hydrolases"/>
    <property type="match status" value="2"/>
</dbReference>
<keyword evidence="13" id="KW-0496">Mitochondrion</keyword>
<feature type="domain" description="EF-hand" evidence="17">
    <location>
        <begin position="186"/>
        <end position="221"/>
    </location>
</feature>
<comment type="subcellular location">
    <subcellularLocation>
        <location evidence="2">Mitochondrion outer membrane</location>
        <topology evidence="2">Single-pass type IV membrane protein</topology>
    </subcellularLocation>
</comment>
<dbReference type="SMART" id="SM00173">
    <property type="entry name" value="RAS"/>
    <property type="match status" value="1"/>
</dbReference>
<keyword evidence="5" id="KW-0812">Transmembrane</keyword>
<dbReference type="PANTHER" id="PTHR46819">
    <property type="entry name" value="EF-HAND CALCIUM-BINDING DOMAIN-CONTAINING PROTEIN 7"/>
    <property type="match status" value="1"/>
</dbReference>
<dbReference type="GO" id="GO:0005509">
    <property type="term" value="F:calcium ion binding"/>
    <property type="evidence" value="ECO:0007669"/>
    <property type="project" value="InterPro"/>
</dbReference>
<dbReference type="InterPro" id="IPR052266">
    <property type="entry name" value="Miro-EF-hand_domain"/>
</dbReference>
<evidence type="ECO:0000313" key="20">
    <source>
        <dbReference type="Proteomes" id="UP001212841"/>
    </source>
</evidence>
<dbReference type="PROSITE" id="PS00018">
    <property type="entry name" value="EF_HAND_1"/>
    <property type="match status" value="1"/>
</dbReference>
<keyword evidence="11" id="KW-0106">Calcium</keyword>
<dbReference type="Proteomes" id="UP001212841">
    <property type="component" value="Unassembled WGS sequence"/>
</dbReference>
<dbReference type="FunFam" id="3.40.50.300:FF:001330">
    <property type="entry name" value="Mitochondrial Rho GTPase 1"/>
    <property type="match status" value="1"/>
</dbReference>
<keyword evidence="7" id="KW-0677">Repeat</keyword>
<evidence type="ECO:0000313" key="19">
    <source>
        <dbReference type="EMBL" id="KAJ3052262.1"/>
    </source>
</evidence>
<evidence type="ECO:0000256" key="15">
    <source>
        <dbReference type="ARBA" id="ARBA00023136"/>
    </source>
</evidence>
<comment type="caution">
    <text evidence="19">The sequence shown here is derived from an EMBL/GenBank/DDBJ whole genome shotgun (WGS) entry which is preliminary data.</text>
</comment>